<feature type="transmembrane region" description="Helical" evidence="6">
    <location>
        <begin position="131"/>
        <end position="156"/>
    </location>
</feature>
<evidence type="ECO:0000256" key="3">
    <source>
        <dbReference type="ARBA" id="ARBA00022692"/>
    </source>
</evidence>
<dbReference type="InterPro" id="IPR001123">
    <property type="entry name" value="LeuE-type"/>
</dbReference>
<evidence type="ECO:0000256" key="2">
    <source>
        <dbReference type="ARBA" id="ARBA00022475"/>
    </source>
</evidence>
<protein>
    <submittedName>
        <fullName evidence="7">LysE family translocator</fullName>
    </submittedName>
</protein>
<feature type="transmembrane region" description="Helical" evidence="6">
    <location>
        <begin position="61"/>
        <end position="83"/>
    </location>
</feature>
<dbReference type="Pfam" id="PF01810">
    <property type="entry name" value="LysE"/>
    <property type="match status" value="1"/>
</dbReference>
<keyword evidence="4 6" id="KW-1133">Transmembrane helix</keyword>
<evidence type="ECO:0000313" key="7">
    <source>
        <dbReference type="EMBL" id="MCT7374386.1"/>
    </source>
</evidence>
<dbReference type="Proteomes" id="UP001320831">
    <property type="component" value="Unassembled WGS sequence"/>
</dbReference>
<feature type="transmembrane region" description="Helical" evidence="6">
    <location>
        <begin position="89"/>
        <end position="111"/>
    </location>
</feature>
<keyword evidence="8" id="KW-1185">Reference proteome</keyword>
<proteinExistence type="predicted"/>
<evidence type="ECO:0000313" key="8">
    <source>
        <dbReference type="Proteomes" id="UP001320831"/>
    </source>
</evidence>
<comment type="subcellular location">
    <subcellularLocation>
        <location evidence="1">Cell membrane</location>
        <topology evidence="1">Multi-pass membrane protein</topology>
    </subcellularLocation>
</comment>
<organism evidence="7 8">
    <name type="scientific">Chelativorans salis</name>
    <dbReference type="NCBI Taxonomy" id="2978478"/>
    <lineage>
        <taxon>Bacteria</taxon>
        <taxon>Pseudomonadati</taxon>
        <taxon>Pseudomonadota</taxon>
        <taxon>Alphaproteobacteria</taxon>
        <taxon>Hyphomicrobiales</taxon>
        <taxon>Phyllobacteriaceae</taxon>
        <taxon>Chelativorans</taxon>
    </lineage>
</organism>
<sequence>MSSATMLFSITRAVAPKGNVAVLVLISVFAIFIPALVLPGPDFVAVVRSSMTGGTLAGLKTTVGVSVCLGLYATLSLLGLSAILMEFQWLAWAIRVLGGCYLIYLGIRLVFAKPQELAVDQAQSGAGRSPLIFGFLVTLTNPKAIVLFASVFATSITAQTPVWVLIAMVVLVVLSALAWYSLVSLFMSSRLILSRFSDARHWVERAAGVCFVGIGGRILADSRNPVTV</sequence>
<dbReference type="PANTHER" id="PTHR30086:SF20">
    <property type="entry name" value="ARGININE EXPORTER PROTEIN ARGO-RELATED"/>
    <property type="match status" value="1"/>
</dbReference>
<feature type="transmembrane region" description="Helical" evidence="6">
    <location>
        <begin position="162"/>
        <end position="187"/>
    </location>
</feature>
<comment type="caution">
    <text evidence="7">The sequence shown here is derived from an EMBL/GenBank/DDBJ whole genome shotgun (WGS) entry which is preliminary data.</text>
</comment>
<accession>A0ABT2LJH6</accession>
<evidence type="ECO:0000256" key="4">
    <source>
        <dbReference type="ARBA" id="ARBA00022989"/>
    </source>
</evidence>
<evidence type="ECO:0000256" key="6">
    <source>
        <dbReference type="SAM" id="Phobius"/>
    </source>
</evidence>
<dbReference type="PANTHER" id="PTHR30086">
    <property type="entry name" value="ARGININE EXPORTER PROTEIN ARGO"/>
    <property type="match status" value="1"/>
</dbReference>
<name>A0ABT2LJH6_9HYPH</name>
<reference evidence="7 8" key="1">
    <citation type="submission" date="2022-09" db="EMBL/GenBank/DDBJ databases">
        <title>Chelativorans salina sp. nov., a novel slightly halophilic bacterium isolated from a saline lake sediment enrichment.</title>
        <authorList>
            <person name="Gao L."/>
            <person name="Fang B.-Z."/>
            <person name="Li W.-J."/>
        </authorList>
    </citation>
    <scope>NUCLEOTIDE SEQUENCE [LARGE SCALE GENOMIC DNA]</scope>
    <source>
        <strain evidence="7 8">EGI FJ00035</strain>
    </source>
</reference>
<dbReference type="EMBL" id="JAOCZP010000001">
    <property type="protein sequence ID" value="MCT7374386.1"/>
    <property type="molecule type" value="Genomic_DNA"/>
</dbReference>
<dbReference type="RefSeq" id="WP_260900776.1">
    <property type="nucleotide sequence ID" value="NZ_JAOCZP010000001.1"/>
</dbReference>
<evidence type="ECO:0000256" key="1">
    <source>
        <dbReference type="ARBA" id="ARBA00004651"/>
    </source>
</evidence>
<gene>
    <name evidence="7" type="ORF">N5A92_04985</name>
</gene>
<keyword evidence="2" id="KW-1003">Cell membrane</keyword>
<evidence type="ECO:0000256" key="5">
    <source>
        <dbReference type="ARBA" id="ARBA00023136"/>
    </source>
</evidence>
<feature type="transmembrane region" description="Helical" evidence="6">
    <location>
        <begin position="20"/>
        <end position="40"/>
    </location>
</feature>
<keyword evidence="5 6" id="KW-0472">Membrane</keyword>
<keyword evidence="3 6" id="KW-0812">Transmembrane</keyword>